<reference evidence="3 4" key="1">
    <citation type="submission" date="2011-01" db="EMBL/GenBank/DDBJ databases">
        <authorList>
            <person name="Muzny D."/>
            <person name="Qin X."/>
            <person name="Deng J."/>
            <person name="Jiang H."/>
            <person name="Liu Y."/>
            <person name="Qu J."/>
            <person name="Song X.-Z."/>
            <person name="Zhang L."/>
            <person name="Thornton R."/>
            <person name="Coyle M."/>
            <person name="Francisco L."/>
            <person name="Jackson L."/>
            <person name="Javaid M."/>
            <person name="Korchina V."/>
            <person name="Kovar C."/>
            <person name="Mata R."/>
            <person name="Mathew T."/>
            <person name="Ngo R."/>
            <person name="Nguyen L."/>
            <person name="Nguyen N."/>
            <person name="Okwuonu G."/>
            <person name="Ongeri F."/>
            <person name="Pham C."/>
            <person name="Simmons D."/>
            <person name="Wilczek-Boney K."/>
            <person name="Hale W."/>
            <person name="Jakkamsetti A."/>
            <person name="Pham P."/>
            <person name="Ruth R."/>
            <person name="San Lucas F."/>
            <person name="Warren J."/>
            <person name="Zhang J."/>
            <person name="Zhao Z."/>
            <person name="Zhou C."/>
            <person name="Zhu D."/>
            <person name="Lee S."/>
            <person name="Bess C."/>
            <person name="Blankenburg K."/>
            <person name="Forbes L."/>
            <person name="Fu Q."/>
            <person name="Gubbala S."/>
            <person name="Hirani K."/>
            <person name="Jayaseelan J.C."/>
            <person name="Lara F."/>
            <person name="Munidasa M."/>
            <person name="Palculict T."/>
            <person name="Patil S."/>
            <person name="Pu L.-L."/>
            <person name="Saada N."/>
            <person name="Tang L."/>
            <person name="Weissenberger G."/>
            <person name="Zhu Y."/>
            <person name="Hemphill L."/>
            <person name="Shang Y."/>
            <person name="Youmans B."/>
            <person name="Ayvaz T."/>
            <person name="Ross M."/>
            <person name="Santibanez J."/>
            <person name="Aqrawi P."/>
            <person name="Gross S."/>
            <person name="Joshi V."/>
            <person name="Fowler G."/>
            <person name="Nazareth L."/>
            <person name="Reid J."/>
            <person name="Worley K."/>
            <person name="Petrosino J."/>
            <person name="Highlander S."/>
            <person name="Gibbs R."/>
        </authorList>
    </citation>
    <scope>NUCLEOTIDE SEQUENCE [LARGE SCALE GENOMIC DNA]</scope>
    <source>
        <strain evidence="3 4">ATCC 33394</strain>
    </source>
</reference>
<organism evidence="3 4">
    <name type="scientific">Kingella denitrificans ATCC 33394</name>
    <dbReference type="NCBI Taxonomy" id="888741"/>
    <lineage>
        <taxon>Bacteria</taxon>
        <taxon>Pseudomonadati</taxon>
        <taxon>Pseudomonadota</taxon>
        <taxon>Betaproteobacteria</taxon>
        <taxon>Neisseriales</taxon>
        <taxon>Neisseriaceae</taxon>
        <taxon>Kingella</taxon>
    </lineage>
</organism>
<dbReference type="Proteomes" id="UP000004088">
    <property type="component" value="Unassembled WGS sequence"/>
</dbReference>
<dbReference type="InterPro" id="IPR054384">
    <property type="entry name" value="SecDF_P1_head"/>
</dbReference>
<dbReference type="PROSITE" id="PS51257">
    <property type="entry name" value="PROKAR_LIPOPROTEIN"/>
    <property type="match status" value="1"/>
</dbReference>
<proteinExistence type="predicted"/>
<gene>
    <name evidence="3" type="ORF">HMPREF9098_1890</name>
</gene>
<dbReference type="Gene3D" id="3.30.1360.200">
    <property type="match status" value="1"/>
</dbReference>
<protein>
    <recommendedName>
        <fullName evidence="2">SecDF P1 head subdomain domain-containing protein</fullName>
    </recommendedName>
</protein>
<feature type="domain" description="SecDF P1 head subdomain" evidence="2">
    <location>
        <begin position="66"/>
        <end position="163"/>
    </location>
</feature>
<evidence type="ECO:0000313" key="4">
    <source>
        <dbReference type="Proteomes" id="UP000004088"/>
    </source>
</evidence>
<dbReference type="EMBL" id="AEWV01000039">
    <property type="protein sequence ID" value="EGC16693.1"/>
    <property type="molecule type" value="Genomic_DNA"/>
</dbReference>
<dbReference type="AlphaFoldDB" id="F0F1A5"/>
<evidence type="ECO:0000259" key="2">
    <source>
        <dbReference type="Pfam" id="PF22599"/>
    </source>
</evidence>
<dbReference type="STRING" id="888741.HMPREF9098_1890"/>
<evidence type="ECO:0000313" key="3">
    <source>
        <dbReference type="EMBL" id="EGC16693.1"/>
    </source>
</evidence>
<dbReference type="HOGENOM" id="CLU_933098_0_0_4"/>
<comment type="caution">
    <text evidence="3">The sequence shown here is derived from an EMBL/GenBank/DDBJ whole genome shotgun (WGS) entry which is preliminary data.</text>
</comment>
<feature type="chain" id="PRO_5003251543" description="SecDF P1 head subdomain domain-containing protein" evidence="1">
    <location>
        <begin position="24"/>
        <end position="298"/>
    </location>
</feature>
<keyword evidence="4" id="KW-1185">Reference proteome</keyword>
<dbReference type="Pfam" id="PF22599">
    <property type="entry name" value="SecDF_P1_head"/>
    <property type="match status" value="1"/>
</dbReference>
<sequence>MNNMKKPMSAFFLFLAGCAAAHAETAPLRDDFMMAPIVFRRSQIPPAEQRYYQAQVLSEPAAPTSDEPPLWVSDHVLLDHRDIQSAEAGWDALRMPAIDITLTRGGMQKLYQITRQYRGSRLVLVDGESHTVISAPHVYKPIWGGRVQAGGTGSFAENPMLARQIAEHGEFRAGSERPRAGFSLMRAYRRKPSATQEFTVWRQAACTFTAQDFSHIERGDASDNAGKTVLRLPLNARGRQKYQSPACLDAESGEMALLYGQPAELGNVNVKEDGQAFYLFGAIGKDMNDYWNILARQD</sequence>
<accession>F0F1A5</accession>
<keyword evidence="1" id="KW-0732">Signal</keyword>
<evidence type="ECO:0000256" key="1">
    <source>
        <dbReference type="SAM" id="SignalP"/>
    </source>
</evidence>
<name>F0F1A5_9NEIS</name>
<feature type="signal peptide" evidence="1">
    <location>
        <begin position="1"/>
        <end position="23"/>
    </location>
</feature>